<dbReference type="EMBL" id="MCFE01000396">
    <property type="protein sequence ID" value="ORX90162.1"/>
    <property type="molecule type" value="Genomic_DNA"/>
</dbReference>
<dbReference type="OrthoDB" id="10266696at2759"/>
<dbReference type="PROSITE" id="PS50115">
    <property type="entry name" value="ARFGAP"/>
    <property type="match status" value="1"/>
</dbReference>
<dbReference type="PRINTS" id="PR00405">
    <property type="entry name" value="REVINTRACTNG"/>
</dbReference>
<protein>
    <submittedName>
        <fullName evidence="7">Arf GTPase activating protein</fullName>
    </submittedName>
</protein>
<keyword evidence="1" id="KW-0343">GTPase activation</keyword>
<evidence type="ECO:0000313" key="7">
    <source>
        <dbReference type="EMBL" id="ORX90162.1"/>
    </source>
</evidence>
<evidence type="ECO:0000259" key="6">
    <source>
        <dbReference type="PROSITE" id="PS50115"/>
    </source>
</evidence>
<organism evidence="7 8">
    <name type="scientific">Basidiobolus meristosporus CBS 931.73</name>
    <dbReference type="NCBI Taxonomy" id="1314790"/>
    <lineage>
        <taxon>Eukaryota</taxon>
        <taxon>Fungi</taxon>
        <taxon>Fungi incertae sedis</taxon>
        <taxon>Zoopagomycota</taxon>
        <taxon>Entomophthoromycotina</taxon>
        <taxon>Basidiobolomycetes</taxon>
        <taxon>Basidiobolales</taxon>
        <taxon>Basidiobolaceae</taxon>
        <taxon>Basidiobolus</taxon>
    </lineage>
</organism>
<feature type="domain" description="Arf-GAP" evidence="6">
    <location>
        <begin position="3"/>
        <end position="104"/>
    </location>
</feature>
<keyword evidence="4" id="KW-0862">Zinc</keyword>
<keyword evidence="2" id="KW-0479">Metal-binding</keyword>
<dbReference type="GO" id="GO:0008270">
    <property type="term" value="F:zinc ion binding"/>
    <property type="evidence" value="ECO:0007669"/>
    <property type="project" value="UniProtKB-KW"/>
</dbReference>
<dbReference type="InParanoid" id="A0A1Y1XWQ1"/>
<dbReference type="PANTHER" id="PTHR45705">
    <property type="entry name" value="FI20236P1"/>
    <property type="match status" value="1"/>
</dbReference>
<keyword evidence="3 5" id="KW-0863">Zinc-finger</keyword>
<gene>
    <name evidence="7" type="ORF">K493DRAFT_231389</name>
</gene>
<reference evidence="7 8" key="1">
    <citation type="submission" date="2016-07" db="EMBL/GenBank/DDBJ databases">
        <title>Pervasive Adenine N6-methylation of Active Genes in Fungi.</title>
        <authorList>
            <consortium name="DOE Joint Genome Institute"/>
            <person name="Mondo S.J."/>
            <person name="Dannebaum R.O."/>
            <person name="Kuo R.C."/>
            <person name="Labutti K."/>
            <person name="Haridas S."/>
            <person name="Kuo A."/>
            <person name="Salamov A."/>
            <person name="Ahrendt S.R."/>
            <person name="Lipzen A."/>
            <person name="Sullivan W."/>
            <person name="Andreopoulos W.B."/>
            <person name="Clum A."/>
            <person name="Lindquist E."/>
            <person name="Daum C."/>
            <person name="Ramamoorthy G.K."/>
            <person name="Gryganskyi A."/>
            <person name="Culley D."/>
            <person name="Magnuson J.K."/>
            <person name="James T.Y."/>
            <person name="O'Malley M.A."/>
            <person name="Stajich J.E."/>
            <person name="Spatafora J.W."/>
            <person name="Visel A."/>
            <person name="Grigoriev I.V."/>
        </authorList>
    </citation>
    <scope>NUCLEOTIDE SEQUENCE [LARGE SCALE GENOMIC DNA]</scope>
    <source>
        <strain evidence="7 8">CBS 931.73</strain>
    </source>
</reference>
<dbReference type="Pfam" id="PF01412">
    <property type="entry name" value="ArfGap"/>
    <property type="match status" value="1"/>
</dbReference>
<name>A0A1Y1XWQ1_9FUNG</name>
<dbReference type="InterPro" id="IPR051718">
    <property type="entry name" value="ARF_GTPase-activating"/>
</dbReference>
<dbReference type="SUPFAM" id="SSF57863">
    <property type="entry name" value="ArfGap/RecO-like zinc finger"/>
    <property type="match status" value="1"/>
</dbReference>
<evidence type="ECO:0000256" key="5">
    <source>
        <dbReference type="PROSITE-ProRule" id="PRU00288"/>
    </source>
</evidence>
<keyword evidence="8" id="KW-1185">Reference proteome</keyword>
<evidence type="ECO:0000256" key="2">
    <source>
        <dbReference type="ARBA" id="ARBA00022723"/>
    </source>
</evidence>
<sequence length="122" mass="13895">MSKWSLSSLFQIPENNVCADCGKKDPRWASHNLGVFICIGCSGIHRSLGTHISKVKSVDLDKWTEDQLENMMRWGNARANKYWQAKLPADFQPPESYQYQSYVAIRTCPSSIIRIQSSLQIS</sequence>
<dbReference type="Gene3D" id="1.10.220.150">
    <property type="entry name" value="Arf GTPase activating protein"/>
    <property type="match status" value="1"/>
</dbReference>
<dbReference type="GO" id="GO:0005737">
    <property type="term" value="C:cytoplasm"/>
    <property type="evidence" value="ECO:0007669"/>
    <property type="project" value="TreeGrafter"/>
</dbReference>
<evidence type="ECO:0000256" key="4">
    <source>
        <dbReference type="ARBA" id="ARBA00022833"/>
    </source>
</evidence>
<evidence type="ECO:0000256" key="1">
    <source>
        <dbReference type="ARBA" id="ARBA00022468"/>
    </source>
</evidence>
<dbReference type="InterPro" id="IPR001164">
    <property type="entry name" value="ArfGAP_dom"/>
</dbReference>
<dbReference type="InterPro" id="IPR038508">
    <property type="entry name" value="ArfGAP_dom_sf"/>
</dbReference>
<dbReference type="GO" id="GO:0005096">
    <property type="term" value="F:GTPase activator activity"/>
    <property type="evidence" value="ECO:0007669"/>
    <property type="project" value="UniProtKB-KW"/>
</dbReference>
<dbReference type="CDD" id="cd08204">
    <property type="entry name" value="ArfGap"/>
    <property type="match status" value="1"/>
</dbReference>
<dbReference type="PANTHER" id="PTHR45705:SF1">
    <property type="entry name" value="FI20236P1"/>
    <property type="match status" value="1"/>
</dbReference>
<dbReference type="SMART" id="SM00105">
    <property type="entry name" value="ArfGap"/>
    <property type="match status" value="1"/>
</dbReference>
<dbReference type="STRING" id="1314790.A0A1Y1XWQ1"/>
<proteinExistence type="predicted"/>
<comment type="caution">
    <text evidence="7">The sequence shown here is derived from an EMBL/GenBank/DDBJ whole genome shotgun (WGS) entry which is preliminary data.</text>
</comment>
<dbReference type="InterPro" id="IPR037278">
    <property type="entry name" value="ARFGAP/RecO"/>
</dbReference>
<evidence type="ECO:0000256" key="3">
    <source>
        <dbReference type="ARBA" id="ARBA00022771"/>
    </source>
</evidence>
<accession>A0A1Y1XWQ1</accession>
<evidence type="ECO:0000313" key="8">
    <source>
        <dbReference type="Proteomes" id="UP000193498"/>
    </source>
</evidence>
<dbReference type="FunFam" id="1.10.220.150:FF:000009">
    <property type="entry name" value="stromal membrane-associated protein 1 isoform X1"/>
    <property type="match status" value="1"/>
</dbReference>
<dbReference type="Proteomes" id="UP000193498">
    <property type="component" value="Unassembled WGS sequence"/>
</dbReference>
<dbReference type="AlphaFoldDB" id="A0A1Y1XWQ1"/>